<gene>
    <name evidence="1" type="ORF">BECKLFY1418A_GA0070994_103615</name>
</gene>
<proteinExistence type="predicted"/>
<sequence length="115" mass="13096">MNRNDYIVLDTVKGEAERISILFGLIQIIDGDKKKILWIPFYNEKYSYAFEGVASMENRAYHNALGQIPDADSVISTRYQKETGGLPILFRTEKVTFTGKAVKIKTDAEKERGMD</sequence>
<protein>
    <submittedName>
        <fullName evidence="1">Uncharacterized protein</fullName>
    </submittedName>
</protein>
<reference evidence="1" key="1">
    <citation type="submission" date="2019-02" db="EMBL/GenBank/DDBJ databases">
        <authorList>
            <person name="Gruber-Vodicka R. H."/>
            <person name="Seah K. B. B."/>
        </authorList>
    </citation>
    <scope>NUCLEOTIDE SEQUENCE</scope>
    <source>
        <strain evidence="1">BECK_M6</strain>
    </source>
</reference>
<name>A0A450UNA1_9GAMM</name>
<evidence type="ECO:0000313" key="1">
    <source>
        <dbReference type="EMBL" id="VFJ94007.1"/>
    </source>
</evidence>
<accession>A0A450UNA1</accession>
<dbReference type="EMBL" id="CAADFH010000036">
    <property type="protein sequence ID" value="VFJ94007.1"/>
    <property type="molecule type" value="Genomic_DNA"/>
</dbReference>
<dbReference type="AlphaFoldDB" id="A0A450UNA1"/>
<organism evidence="1">
    <name type="scientific">Candidatus Kentrum sp. LFY</name>
    <dbReference type="NCBI Taxonomy" id="2126342"/>
    <lineage>
        <taxon>Bacteria</taxon>
        <taxon>Pseudomonadati</taxon>
        <taxon>Pseudomonadota</taxon>
        <taxon>Gammaproteobacteria</taxon>
        <taxon>Candidatus Kentrum</taxon>
    </lineage>
</organism>